<reference evidence="2 3" key="1">
    <citation type="submission" date="2011-12" db="EMBL/GenBank/DDBJ databases">
        <title>Whole genome shotgun sequence of Gordonia effusa NBRC 100432.</title>
        <authorList>
            <person name="Yoshida I."/>
            <person name="Takarada H."/>
            <person name="Hosoyama A."/>
            <person name="Tsuchikane K."/>
            <person name="Katsumata H."/>
            <person name="Yamazaki S."/>
            <person name="Fujita N."/>
        </authorList>
    </citation>
    <scope>NUCLEOTIDE SEQUENCE [LARGE SCALE GENOMIC DNA]</scope>
    <source>
        <strain evidence="2 3">NBRC 100432</strain>
    </source>
</reference>
<dbReference type="Pfam" id="PF03358">
    <property type="entry name" value="FMN_red"/>
    <property type="match status" value="1"/>
</dbReference>
<proteinExistence type="predicted"/>
<dbReference type="OrthoDB" id="9812295at2"/>
<dbReference type="Gene3D" id="3.40.50.360">
    <property type="match status" value="1"/>
</dbReference>
<dbReference type="PANTHER" id="PTHR30543:SF21">
    <property type="entry name" value="NAD(P)H-DEPENDENT FMN REDUCTASE LOT6"/>
    <property type="match status" value="1"/>
</dbReference>
<dbReference type="SUPFAM" id="SSF52218">
    <property type="entry name" value="Flavoproteins"/>
    <property type="match status" value="1"/>
</dbReference>
<evidence type="ECO:0000313" key="2">
    <source>
        <dbReference type="EMBL" id="GAB20848.1"/>
    </source>
</evidence>
<dbReference type="GO" id="GO:0010181">
    <property type="term" value="F:FMN binding"/>
    <property type="evidence" value="ECO:0007669"/>
    <property type="project" value="TreeGrafter"/>
</dbReference>
<dbReference type="eggNOG" id="COG0431">
    <property type="taxonomic scope" value="Bacteria"/>
</dbReference>
<evidence type="ECO:0000313" key="3">
    <source>
        <dbReference type="Proteomes" id="UP000035034"/>
    </source>
</evidence>
<accession>H0R6Z7</accession>
<keyword evidence="3" id="KW-1185">Reference proteome</keyword>
<dbReference type="PANTHER" id="PTHR30543">
    <property type="entry name" value="CHROMATE REDUCTASE"/>
    <property type="match status" value="1"/>
</dbReference>
<dbReference type="InterPro" id="IPR029039">
    <property type="entry name" value="Flavoprotein-like_sf"/>
</dbReference>
<gene>
    <name evidence="2" type="ORF">GOEFS_132_00790</name>
</gene>
<sequence>MSTDSTVQIAVLVGSLRKASINRQLAEVARDNAPEGVTVNIVDLQELPFYNEDNDPATPDGEGATLAESVVAVRAAVGAADAVLLVTPEYNGTIPAVLKNAIDWLSRPYGTGAIKDKPVGVIGAALGRFGGKWSREDTRKSVGIAGGRVVEEVEVGITTADLTDEGVGHADVVAQVLVAVSRLAGEVKVNA</sequence>
<protein>
    <submittedName>
        <fullName evidence="2">Putative oxidoreductase</fullName>
    </submittedName>
</protein>
<comment type="caution">
    <text evidence="2">The sequence shown here is derived from an EMBL/GenBank/DDBJ whole genome shotgun (WGS) entry which is preliminary data.</text>
</comment>
<dbReference type="AlphaFoldDB" id="H0R6Z7"/>
<dbReference type="RefSeq" id="WP_007320183.1">
    <property type="nucleotide sequence ID" value="NZ_BAEH01000132.1"/>
</dbReference>
<dbReference type="STRING" id="1077974.GOEFS_132_00790"/>
<dbReference type="InterPro" id="IPR005025">
    <property type="entry name" value="FMN_Rdtase-like_dom"/>
</dbReference>
<dbReference type="EMBL" id="BAEH01000132">
    <property type="protein sequence ID" value="GAB20848.1"/>
    <property type="molecule type" value="Genomic_DNA"/>
</dbReference>
<evidence type="ECO:0000259" key="1">
    <source>
        <dbReference type="Pfam" id="PF03358"/>
    </source>
</evidence>
<organism evidence="2 3">
    <name type="scientific">Gordonia effusa NBRC 100432</name>
    <dbReference type="NCBI Taxonomy" id="1077974"/>
    <lineage>
        <taxon>Bacteria</taxon>
        <taxon>Bacillati</taxon>
        <taxon>Actinomycetota</taxon>
        <taxon>Actinomycetes</taxon>
        <taxon>Mycobacteriales</taxon>
        <taxon>Gordoniaceae</taxon>
        <taxon>Gordonia</taxon>
    </lineage>
</organism>
<dbReference type="InterPro" id="IPR050712">
    <property type="entry name" value="NAD(P)H-dep_reductase"/>
</dbReference>
<dbReference type="GO" id="GO:0005829">
    <property type="term" value="C:cytosol"/>
    <property type="evidence" value="ECO:0007669"/>
    <property type="project" value="TreeGrafter"/>
</dbReference>
<name>H0R6Z7_9ACTN</name>
<feature type="domain" description="NADPH-dependent FMN reductase-like" evidence="1">
    <location>
        <begin position="8"/>
        <end position="159"/>
    </location>
</feature>
<dbReference type="GO" id="GO:0016491">
    <property type="term" value="F:oxidoreductase activity"/>
    <property type="evidence" value="ECO:0007669"/>
    <property type="project" value="InterPro"/>
</dbReference>
<dbReference type="Proteomes" id="UP000035034">
    <property type="component" value="Unassembled WGS sequence"/>
</dbReference>